<dbReference type="RefSeq" id="WP_066088547.1">
    <property type="nucleotide sequence ID" value="NZ_CP126114.1"/>
</dbReference>
<dbReference type="Proteomes" id="UP001178288">
    <property type="component" value="Chromosome"/>
</dbReference>
<reference evidence="2" key="1">
    <citation type="submission" date="2023-05" db="EMBL/GenBank/DDBJ databases">
        <title>Comparative genomics of Bacillaceae isolates and their secondary metabolite potential.</title>
        <authorList>
            <person name="Song L."/>
            <person name="Nielsen L.J."/>
            <person name="Mohite O."/>
            <person name="Xu X."/>
            <person name="Weber T."/>
            <person name="Kovacs A.T."/>
        </authorList>
    </citation>
    <scope>NUCLEOTIDE SEQUENCE</scope>
    <source>
        <strain evidence="2">XLM17</strain>
    </source>
</reference>
<feature type="transmembrane region" description="Helical" evidence="1">
    <location>
        <begin position="56"/>
        <end position="79"/>
    </location>
</feature>
<sequence length="201" mass="23913">MIVLKRREVSEDHHVKLVAYTIILYISSLFVPFVVVASFQSLVYYSRSHWFFSTPFSAYITFMCGMLFIAVIFTVYLLFRERFEGRTFKWLIAVLLIATIPAFVLSLTNYYYLDEAGIHYNSLTSIKEKEYKWEEIIKVDVVYRNHQGTTSLYQYKFEDRDGSKVTLQFDDYLSDHKWQIEEKIKENNIPVKDNFKNPIVD</sequence>
<keyword evidence="3" id="KW-1185">Reference proteome</keyword>
<feature type="transmembrane region" description="Helical" evidence="1">
    <location>
        <begin position="91"/>
        <end position="113"/>
    </location>
</feature>
<evidence type="ECO:0000256" key="1">
    <source>
        <dbReference type="SAM" id="Phobius"/>
    </source>
</evidence>
<dbReference type="KEGG" id="nnv:QNH39_16080"/>
<evidence type="ECO:0000313" key="2">
    <source>
        <dbReference type="EMBL" id="WHY84181.1"/>
    </source>
</evidence>
<dbReference type="AlphaFoldDB" id="A0AA95MIB1"/>
<protein>
    <submittedName>
        <fullName evidence="2">Uncharacterized protein</fullName>
    </submittedName>
</protein>
<keyword evidence="1" id="KW-0812">Transmembrane</keyword>
<keyword evidence="1" id="KW-0472">Membrane</keyword>
<proteinExistence type="predicted"/>
<evidence type="ECO:0000313" key="3">
    <source>
        <dbReference type="Proteomes" id="UP001178288"/>
    </source>
</evidence>
<dbReference type="EMBL" id="CP126114">
    <property type="protein sequence ID" value="WHY84181.1"/>
    <property type="molecule type" value="Genomic_DNA"/>
</dbReference>
<keyword evidence="1" id="KW-1133">Transmembrane helix</keyword>
<accession>A0AA95MIB1</accession>
<name>A0AA95MIB1_9BACI</name>
<organism evidence="2 3">
    <name type="scientific">Neobacillus novalis</name>
    <dbReference type="NCBI Taxonomy" id="220687"/>
    <lineage>
        <taxon>Bacteria</taxon>
        <taxon>Bacillati</taxon>
        <taxon>Bacillota</taxon>
        <taxon>Bacilli</taxon>
        <taxon>Bacillales</taxon>
        <taxon>Bacillaceae</taxon>
        <taxon>Neobacillus</taxon>
    </lineage>
</organism>
<feature type="transmembrane region" description="Helical" evidence="1">
    <location>
        <begin position="20"/>
        <end position="44"/>
    </location>
</feature>
<gene>
    <name evidence="2" type="ORF">QNH39_16080</name>
</gene>